<evidence type="ECO:0000313" key="3">
    <source>
        <dbReference type="Proteomes" id="UP000215059"/>
    </source>
</evidence>
<evidence type="ECO:0000313" key="2">
    <source>
        <dbReference type="EMBL" id="OYD59413.1"/>
    </source>
</evidence>
<comment type="caution">
    <text evidence="2">The sequence shown here is derived from an EMBL/GenBank/DDBJ whole genome shotgun (WGS) entry which is preliminary data.</text>
</comment>
<gene>
    <name evidence="2" type="ORF">CGZ90_05860</name>
</gene>
<keyword evidence="1" id="KW-0812">Transmembrane</keyword>
<dbReference type="RefSeq" id="WP_094251374.1">
    <property type="nucleotide sequence ID" value="NZ_JBHLXL010000001.1"/>
</dbReference>
<dbReference type="AlphaFoldDB" id="A0A235FEJ1"/>
<keyword evidence="1" id="KW-1133">Transmembrane helix</keyword>
<keyword evidence="1" id="KW-0472">Membrane</keyword>
<feature type="transmembrane region" description="Helical" evidence="1">
    <location>
        <begin position="46"/>
        <end position="65"/>
    </location>
</feature>
<proteinExistence type="predicted"/>
<protein>
    <submittedName>
        <fullName evidence="2">Uncharacterized protein</fullName>
    </submittedName>
</protein>
<organism evidence="2 3">
    <name type="scientific">Fictibacillus aquaticus</name>
    <dbReference type="NCBI Taxonomy" id="2021314"/>
    <lineage>
        <taxon>Bacteria</taxon>
        <taxon>Bacillati</taxon>
        <taxon>Bacillota</taxon>
        <taxon>Bacilli</taxon>
        <taxon>Bacillales</taxon>
        <taxon>Fictibacillaceae</taxon>
        <taxon>Fictibacillus</taxon>
    </lineage>
</organism>
<keyword evidence="3" id="KW-1185">Reference proteome</keyword>
<dbReference type="Gene3D" id="2.60.40.3830">
    <property type="match status" value="1"/>
</dbReference>
<reference evidence="2 3" key="1">
    <citation type="submission" date="2017-07" db="EMBL/GenBank/DDBJ databases">
        <title>Fictibacillus sp. nov. GDSW-R2A3 Genome sequencing and assembly.</title>
        <authorList>
            <person name="Mayilraj S."/>
        </authorList>
    </citation>
    <scope>NUCLEOTIDE SEQUENCE [LARGE SCALE GENOMIC DNA]</scope>
    <source>
        <strain evidence="2 3">GDSW-R2A3</strain>
    </source>
</reference>
<name>A0A235FEJ1_9BACL</name>
<dbReference type="Proteomes" id="UP000215059">
    <property type="component" value="Unassembled WGS sequence"/>
</dbReference>
<evidence type="ECO:0000256" key="1">
    <source>
        <dbReference type="SAM" id="Phobius"/>
    </source>
</evidence>
<dbReference type="OrthoDB" id="2838751at2"/>
<accession>A0A235FEJ1</accession>
<dbReference type="EMBL" id="NOII01000001">
    <property type="protein sequence ID" value="OYD59413.1"/>
    <property type="molecule type" value="Genomic_DNA"/>
</dbReference>
<sequence>MKDTQTIQDELKSLSKYSLSDVQKQRVLTAIRDKRNSGRMKERSPLFMPILSSAAIMIVIFILVASEFPNLKYWSSTSGTETKKQIEFHTPDGERFELENGQKVIGVPNKVAFLDGMNFVAKDKRRGAKVMVYFWGDPEKLAGKGFKIKGTNRYGEELVLSEGTLGGAISDDDAHAPTRFAPFPTDGEWKLSFFVDDKLHGEFQFNVLPPFPQTKHYTLDTSPKEMATGKDFKLSIESTKKKKEIMVQLMNKEGKLIKEERFKRTDTFTDDDSSQVIYQYDGKIELPEKGTWMLIIDGERTQVFKN</sequence>